<evidence type="ECO:0000313" key="1">
    <source>
        <dbReference type="EMBL" id="KAG5604821.1"/>
    </source>
</evidence>
<organism evidence="1 2">
    <name type="scientific">Solanum commersonii</name>
    <name type="common">Commerson's wild potato</name>
    <name type="synonym">Commerson's nightshade</name>
    <dbReference type="NCBI Taxonomy" id="4109"/>
    <lineage>
        <taxon>Eukaryota</taxon>
        <taxon>Viridiplantae</taxon>
        <taxon>Streptophyta</taxon>
        <taxon>Embryophyta</taxon>
        <taxon>Tracheophyta</taxon>
        <taxon>Spermatophyta</taxon>
        <taxon>Magnoliopsida</taxon>
        <taxon>eudicotyledons</taxon>
        <taxon>Gunneridae</taxon>
        <taxon>Pentapetalae</taxon>
        <taxon>asterids</taxon>
        <taxon>lamiids</taxon>
        <taxon>Solanales</taxon>
        <taxon>Solanaceae</taxon>
        <taxon>Solanoideae</taxon>
        <taxon>Solaneae</taxon>
        <taxon>Solanum</taxon>
    </lineage>
</organism>
<reference evidence="1 2" key="1">
    <citation type="submission" date="2020-09" db="EMBL/GenBank/DDBJ databases">
        <title>De no assembly of potato wild relative species, Solanum commersonii.</title>
        <authorList>
            <person name="Cho K."/>
        </authorList>
    </citation>
    <scope>NUCLEOTIDE SEQUENCE [LARGE SCALE GENOMIC DNA]</scope>
    <source>
        <strain evidence="1">LZ3.2</strain>
        <tissue evidence="1">Leaf</tissue>
    </source>
</reference>
<proteinExistence type="predicted"/>
<name>A0A9J5YYA6_SOLCO</name>
<dbReference type="EMBL" id="JACXVP010000005">
    <property type="protein sequence ID" value="KAG5604821.1"/>
    <property type="molecule type" value="Genomic_DNA"/>
</dbReference>
<keyword evidence="2" id="KW-1185">Reference proteome</keyword>
<evidence type="ECO:0000313" key="2">
    <source>
        <dbReference type="Proteomes" id="UP000824120"/>
    </source>
</evidence>
<dbReference type="Proteomes" id="UP000824120">
    <property type="component" value="Chromosome 5"/>
</dbReference>
<comment type="caution">
    <text evidence="1">The sequence shown here is derived from an EMBL/GenBank/DDBJ whole genome shotgun (WGS) entry which is preliminary data.</text>
</comment>
<sequence length="87" mass="9927">MGGICSEKLVPWDMNVEWPYASTADSMMSESDLPGYEGWLLSIDESIYLQETCWKSFEIEFQPELLYKQGGVILGANRGQLKDQLCR</sequence>
<gene>
    <name evidence="1" type="ORF">H5410_026313</name>
</gene>
<accession>A0A9J5YYA6</accession>
<dbReference type="AlphaFoldDB" id="A0A9J5YYA6"/>
<protein>
    <submittedName>
        <fullName evidence="1">Uncharacterized protein</fullName>
    </submittedName>
</protein>